<reference evidence="4 5" key="2">
    <citation type="journal article" date="2015" name="Eukaryot. Cell">
        <title>Asexual propagation of a virulent clone complex in a human and feline outbreak of sporotrichosis.</title>
        <authorList>
            <person name="Teixeira Mde M."/>
            <person name="Rodrigues A.M."/>
            <person name="Tsui C.K."/>
            <person name="de Almeida L.G."/>
            <person name="Van Diepeningen A.D."/>
            <person name="van den Ende B.G."/>
            <person name="Fernandes G.F."/>
            <person name="Kano R."/>
            <person name="Hamelin R.C."/>
            <person name="Lopes-Bezerra L.M."/>
            <person name="Vasconcelos A.T."/>
            <person name="de Hoog S."/>
            <person name="de Camargo Z.P."/>
            <person name="Felipe M.S."/>
        </authorList>
    </citation>
    <scope>NUCLEOTIDE SEQUENCE [LARGE SCALE GENOMIC DNA]</scope>
    <source>
        <strain evidence="4 5">1099-18</strain>
    </source>
</reference>
<evidence type="ECO:0000313" key="4">
    <source>
        <dbReference type="EMBL" id="KJR87283.1"/>
    </source>
</evidence>
<feature type="region of interest" description="Disordered" evidence="2">
    <location>
        <begin position="128"/>
        <end position="163"/>
    </location>
</feature>
<dbReference type="EMBL" id="AXCR01000005">
    <property type="protein sequence ID" value="KJR87283.1"/>
    <property type="molecule type" value="Genomic_DNA"/>
</dbReference>
<dbReference type="GeneID" id="27672099"/>
<evidence type="ECO:0000256" key="1">
    <source>
        <dbReference type="ARBA" id="ARBA00022737"/>
    </source>
</evidence>
<sequence length="442" mass="49729">MARDATDIRSRKTLMLAFYFPGIDKREDEVSEAHTKTFLWIFDGYSTDDHNEVISSATDTTRDKEKIEVEHIETGKAINNADAEGGHPSNSKSTALRSTKVDKPGSNSKWKVKVEIKYPKFEFDTPLIQLQGPSDTSDSEEGDEDTTLPANTFQGSPSRDAEQSWYEDLPPVKNTGFVPWLRSGSGIYWISGKPGGGKSALVKFVYSHAVTAEALAEWKGTADYLVTTCHHFWSAGFDLQKSEEGLLRSILFQIAASFPSIVASVCSERDIGLRGDRGMSWTIGELWDILTRVIKCPETMQISVKFALFIDGLDEYDGDQDEILRRLKSFAALPHTKICAASREWSVFYRHFMSDDVVPVLQIKVHEYTYRDIYRYSKDKLDGKHQPARFAPTVAERQVLIREVVDRAQGVFLWVNLTLVKENGVGHSKTLGILVLAFRPVK</sequence>
<dbReference type="InterPro" id="IPR056884">
    <property type="entry name" value="NPHP3-like_N"/>
</dbReference>
<feature type="compositionally biased region" description="Polar residues" evidence="2">
    <location>
        <begin position="88"/>
        <end position="97"/>
    </location>
</feature>
<dbReference type="Gene3D" id="3.40.50.300">
    <property type="entry name" value="P-loop containing nucleotide triphosphate hydrolases"/>
    <property type="match status" value="1"/>
</dbReference>
<evidence type="ECO:0000256" key="2">
    <source>
        <dbReference type="SAM" id="MobiDB-lite"/>
    </source>
</evidence>
<dbReference type="Pfam" id="PF24883">
    <property type="entry name" value="NPHP3_N"/>
    <property type="match status" value="1"/>
</dbReference>
<evidence type="ECO:0000259" key="3">
    <source>
        <dbReference type="Pfam" id="PF24883"/>
    </source>
</evidence>
<protein>
    <recommendedName>
        <fullName evidence="3">Nephrocystin 3-like N-terminal domain-containing protein</fullName>
    </recommendedName>
</protein>
<dbReference type="OrthoDB" id="443402at2759"/>
<feature type="compositionally biased region" description="Acidic residues" evidence="2">
    <location>
        <begin position="137"/>
        <end position="146"/>
    </location>
</feature>
<dbReference type="Proteomes" id="UP000033710">
    <property type="component" value="Unassembled WGS sequence"/>
</dbReference>
<feature type="region of interest" description="Disordered" evidence="2">
    <location>
        <begin position="75"/>
        <end position="106"/>
    </location>
</feature>
<organism evidence="4 5">
    <name type="scientific">Sporothrix schenckii 1099-18</name>
    <dbReference type="NCBI Taxonomy" id="1397361"/>
    <lineage>
        <taxon>Eukaryota</taxon>
        <taxon>Fungi</taxon>
        <taxon>Dikarya</taxon>
        <taxon>Ascomycota</taxon>
        <taxon>Pezizomycotina</taxon>
        <taxon>Sordariomycetes</taxon>
        <taxon>Sordariomycetidae</taxon>
        <taxon>Ophiostomatales</taxon>
        <taxon>Ophiostomataceae</taxon>
        <taxon>Sporothrix</taxon>
    </lineage>
</organism>
<dbReference type="PANTHER" id="PTHR10039:SF5">
    <property type="entry name" value="NACHT DOMAIN-CONTAINING PROTEIN"/>
    <property type="match status" value="1"/>
</dbReference>
<dbReference type="AlphaFoldDB" id="A0A0F2MC52"/>
<dbReference type="VEuPathDB" id="FungiDB:SPSK_10389"/>
<proteinExistence type="predicted"/>
<dbReference type="KEGG" id="ssck:SPSK_10389"/>
<reference evidence="4 5" key="1">
    <citation type="journal article" date="2014" name="BMC Genomics">
        <title>Comparative genomics of the major fungal agents of human and animal Sporotrichosis: Sporothrix schenckii and Sporothrix brasiliensis.</title>
        <authorList>
            <person name="Teixeira M.M."/>
            <person name="de Almeida L.G."/>
            <person name="Kubitschek-Barreira P."/>
            <person name="Alves F.L."/>
            <person name="Kioshima E.S."/>
            <person name="Abadio A.K."/>
            <person name="Fernandes L."/>
            <person name="Derengowski L.S."/>
            <person name="Ferreira K.S."/>
            <person name="Souza R.C."/>
            <person name="Ruiz J.C."/>
            <person name="de Andrade N.C."/>
            <person name="Paes H.C."/>
            <person name="Nicola A.M."/>
            <person name="Albuquerque P."/>
            <person name="Gerber A.L."/>
            <person name="Martins V.P."/>
            <person name="Peconick L.D."/>
            <person name="Neto A.V."/>
            <person name="Chaucanez C.B."/>
            <person name="Silva P.A."/>
            <person name="Cunha O.L."/>
            <person name="de Oliveira F.F."/>
            <person name="dos Santos T.C."/>
            <person name="Barros A.L."/>
            <person name="Soares M.A."/>
            <person name="de Oliveira L.M."/>
            <person name="Marini M.M."/>
            <person name="Villalobos-Duno H."/>
            <person name="Cunha M.M."/>
            <person name="de Hoog S."/>
            <person name="da Silveira J.F."/>
            <person name="Henrissat B."/>
            <person name="Nino-Vega G.A."/>
            <person name="Cisalpino P.S."/>
            <person name="Mora-Montes H.M."/>
            <person name="Almeida S.R."/>
            <person name="Stajich J.E."/>
            <person name="Lopes-Bezerra L.M."/>
            <person name="Vasconcelos A.T."/>
            <person name="Felipe M.S."/>
        </authorList>
    </citation>
    <scope>NUCLEOTIDE SEQUENCE [LARGE SCALE GENOMIC DNA]</scope>
    <source>
        <strain evidence="4 5">1099-18</strain>
    </source>
</reference>
<dbReference type="PANTHER" id="PTHR10039">
    <property type="entry name" value="AMELOGENIN"/>
    <property type="match status" value="1"/>
</dbReference>
<dbReference type="SUPFAM" id="SSF52540">
    <property type="entry name" value="P-loop containing nucleoside triphosphate hydrolases"/>
    <property type="match status" value="1"/>
</dbReference>
<dbReference type="InterPro" id="IPR027417">
    <property type="entry name" value="P-loop_NTPase"/>
</dbReference>
<gene>
    <name evidence="4" type="ORF">SPSK_10389</name>
</gene>
<name>A0A0F2MC52_SPOSC</name>
<comment type="caution">
    <text evidence="4">The sequence shown here is derived from an EMBL/GenBank/DDBJ whole genome shotgun (WGS) entry which is preliminary data.</text>
</comment>
<evidence type="ECO:0000313" key="5">
    <source>
        <dbReference type="Proteomes" id="UP000033710"/>
    </source>
</evidence>
<dbReference type="RefSeq" id="XP_016589959.1">
    <property type="nucleotide sequence ID" value="XM_016736822.1"/>
</dbReference>
<accession>A0A0F2MC52</accession>
<keyword evidence="1" id="KW-0677">Repeat</keyword>
<feature type="domain" description="Nephrocystin 3-like N-terminal" evidence="3">
    <location>
        <begin position="174"/>
        <end position="343"/>
    </location>
</feature>
<feature type="compositionally biased region" description="Polar residues" evidence="2">
    <location>
        <begin position="148"/>
        <end position="157"/>
    </location>
</feature>